<evidence type="ECO:0000256" key="3">
    <source>
        <dbReference type="ARBA" id="ARBA00022490"/>
    </source>
</evidence>
<dbReference type="GO" id="GO:0003723">
    <property type="term" value="F:RNA binding"/>
    <property type="evidence" value="ECO:0007669"/>
    <property type="project" value="TreeGrafter"/>
</dbReference>
<dbReference type="PANTHER" id="PTHR43450:SF1">
    <property type="entry name" value="ASPARTATE--TRNA LIGASE, CYTOPLASMIC"/>
    <property type="match status" value="1"/>
</dbReference>
<keyword evidence="8 9" id="KW-0030">Aminoacyl-tRNA synthetase</keyword>
<dbReference type="GO" id="GO:0050560">
    <property type="term" value="F:aspartate-tRNA(Asn) ligase activity"/>
    <property type="evidence" value="ECO:0007669"/>
    <property type="project" value="UniProtKB-EC"/>
</dbReference>
<feature type="binding site" evidence="9">
    <location>
        <position position="358"/>
    </location>
    <ligand>
        <name>ATP</name>
        <dbReference type="ChEBI" id="CHEBI:30616"/>
    </ligand>
</feature>
<sequence length="435" mass="47127">MSRLGTTSLPEHVGATVTVAGWVHRRRQLKSVTFLIVRDGVGLAQAVVTDADLRARLAELPEESVVEVTGRVVANPAAPAGVELVEPTVRPLGDPAVPPPFDVYRPELTAALPTQLDHAAVALRHPTRSAALRISAALVAGFRSTLDGLGFVEVHTPKIVASATESGANVFAIDYFGRPGYLAQSPQFYKQMLVGVLERVYEVGPVFRAEPHDTTRHLAQYTSLDVEFGFVTDHRDVMRMLRTTLAGMLGHLPDRAGAVLATLGVELPVVPSEIPAVHFTEALWIAGAPPDEPDLAPVHERALGEWARTEHGSDFLFVTGYPMAKRPFYTHPATTEVPSGGPTRAYTNGFDLLFRGVELVTGGQRLHRHQDYLTALAARGEDPTPYASYLDAFRHGMPPHGGFALGLERMVARLLGAGNVREVTAFPRDLHRLTP</sequence>
<keyword evidence="3 9" id="KW-0963">Cytoplasm</keyword>
<dbReference type="PRINTS" id="PR01042">
    <property type="entry name" value="TRNASYNTHASP"/>
</dbReference>
<dbReference type="GO" id="GO:0005829">
    <property type="term" value="C:cytosol"/>
    <property type="evidence" value="ECO:0007669"/>
    <property type="project" value="TreeGrafter"/>
</dbReference>
<protein>
    <recommendedName>
        <fullName evidence="9">Aspartate--tRNA(Asp/Asn) ligase</fullName>
        <ecNumber evidence="9">6.1.1.23</ecNumber>
    </recommendedName>
    <alternativeName>
        <fullName evidence="9">Aspartyl-tRNA synthetase</fullName>
        <shortName evidence="9">AspRS</shortName>
    </alternativeName>
    <alternativeName>
        <fullName evidence="9">Non-discriminating aspartyl-tRNA synthetase</fullName>
        <shortName evidence="9">ND-AspRS</shortName>
    </alternativeName>
</protein>
<keyword evidence="5 9" id="KW-0547">Nucleotide-binding</keyword>
<feature type="binding site" evidence="9">
    <location>
        <begin position="406"/>
        <end position="409"/>
    </location>
    <ligand>
        <name>ATP</name>
        <dbReference type="ChEBI" id="CHEBI:30616"/>
    </ligand>
</feature>
<dbReference type="GO" id="GO:0006422">
    <property type="term" value="P:aspartyl-tRNA aminoacylation"/>
    <property type="evidence" value="ECO:0007669"/>
    <property type="project" value="UniProtKB-UniRule"/>
</dbReference>
<dbReference type="GO" id="GO:0004815">
    <property type="term" value="F:aspartate-tRNA ligase activity"/>
    <property type="evidence" value="ECO:0007669"/>
    <property type="project" value="UniProtKB-UniRule"/>
</dbReference>
<dbReference type="Gene3D" id="3.30.930.10">
    <property type="entry name" value="Bira Bifunctional Protein, Domain 2"/>
    <property type="match status" value="1"/>
</dbReference>
<dbReference type="EMBL" id="JADBEB010000001">
    <property type="protein sequence ID" value="MBE1492546.1"/>
    <property type="molecule type" value="Genomic_DNA"/>
</dbReference>
<feature type="binding site" evidence="9">
    <location>
        <begin position="208"/>
        <end position="210"/>
    </location>
    <ligand>
        <name>ATP</name>
        <dbReference type="ChEBI" id="CHEBI:30616"/>
    </ligand>
</feature>
<dbReference type="EC" id="6.1.1.23" evidence="9"/>
<feature type="site" description="Important for tRNA non-discrimination" evidence="9">
    <location>
        <position position="79"/>
    </location>
</feature>
<dbReference type="InterPro" id="IPR045864">
    <property type="entry name" value="aa-tRNA-synth_II/BPL/LPL"/>
</dbReference>
<evidence type="ECO:0000313" key="12">
    <source>
        <dbReference type="Proteomes" id="UP000649753"/>
    </source>
</evidence>
<feature type="binding site" evidence="9">
    <location>
        <position position="365"/>
    </location>
    <ligand>
        <name>L-aspartate</name>
        <dbReference type="ChEBI" id="CHEBI:29991"/>
    </ligand>
</feature>
<comment type="subunit">
    <text evidence="9">Homodimer.</text>
</comment>
<dbReference type="InterPro" id="IPR002312">
    <property type="entry name" value="Asp/Asn-tRNA-synth_IIb"/>
</dbReference>
<dbReference type="GO" id="GO:0005524">
    <property type="term" value="F:ATP binding"/>
    <property type="evidence" value="ECO:0007669"/>
    <property type="project" value="UniProtKB-UniRule"/>
</dbReference>
<feature type="binding site" evidence="9">
    <location>
        <position position="165"/>
    </location>
    <ligand>
        <name>L-aspartate</name>
        <dbReference type="ChEBI" id="CHEBI:29991"/>
    </ligand>
</feature>
<dbReference type="Pfam" id="PF00152">
    <property type="entry name" value="tRNA-synt_2"/>
    <property type="match status" value="1"/>
</dbReference>
<feature type="domain" description="Aminoacyl-transfer RNA synthetases class-II family profile" evidence="10">
    <location>
        <begin position="132"/>
        <end position="435"/>
    </location>
</feature>
<evidence type="ECO:0000256" key="2">
    <source>
        <dbReference type="ARBA" id="ARBA00005312"/>
    </source>
</evidence>
<comment type="function">
    <text evidence="9">Aspartyl-tRNA synthetase with relaxed tRNA specificity since it is able to aspartylate not only its cognate tRNA(Asp) but also tRNA(Asn). Reaction proceeds in two steps: L-aspartate is first activated by ATP to form Asp-AMP and then transferred to the acceptor end of tRNA(Asp/Asn).</text>
</comment>
<feature type="region of interest" description="Aspartate" evidence="9">
    <location>
        <begin position="187"/>
        <end position="190"/>
    </location>
</feature>
<comment type="similarity">
    <text evidence="2 9">Belongs to the class-II aminoacyl-tRNA synthetase family. Type 2 subfamily.</text>
</comment>
<dbReference type="AlphaFoldDB" id="A0A927MGA5"/>
<dbReference type="InterPro" id="IPR004364">
    <property type="entry name" value="Aa-tRNA-synt_II"/>
</dbReference>
<dbReference type="InterPro" id="IPR006195">
    <property type="entry name" value="aa-tRNA-synth_II"/>
</dbReference>
<proteinExistence type="inferred from homology"/>
<dbReference type="InterPro" id="IPR004365">
    <property type="entry name" value="NA-bd_OB_tRNA"/>
</dbReference>
<comment type="caution">
    <text evidence="11">The sequence shown here is derived from an EMBL/GenBank/DDBJ whole genome shotgun (WGS) entry which is preliminary data.</text>
</comment>
<reference evidence="11" key="1">
    <citation type="submission" date="2020-10" db="EMBL/GenBank/DDBJ databases">
        <title>Sequencing the genomes of 1000 actinobacteria strains.</title>
        <authorList>
            <person name="Klenk H.-P."/>
        </authorList>
    </citation>
    <scope>NUCLEOTIDE SEQUENCE</scope>
    <source>
        <strain evidence="11">DSM 46832</strain>
    </source>
</reference>
<dbReference type="HAMAP" id="MF_02075">
    <property type="entry name" value="Asp_tRNA_synth_type2"/>
    <property type="match status" value="1"/>
</dbReference>
<keyword evidence="12" id="KW-1185">Reference proteome</keyword>
<dbReference type="Proteomes" id="UP000649753">
    <property type="component" value="Unassembled WGS sequence"/>
</dbReference>
<dbReference type="PROSITE" id="PS50862">
    <property type="entry name" value="AA_TRNA_LIGASE_II"/>
    <property type="match status" value="1"/>
</dbReference>
<dbReference type="GO" id="GO:0017101">
    <property type="term" value="C:aminoacyl-tRNA synthetase multienzyme complex"/>
    <property type="evidence" value="ECO:0007669"/>
    <property type="project" value="TreeGrafter"/>
</dbReference>
<dbReference type="RefSeq" id="WP_192771436.1">
    <property type="nucleotide sequence ID" value="NZ_JADBEB010000001.1"/>
</dbReference>
<keyword evidence="6 9" id="KW-0067">ATP-binding</keyword>
<evidence type="ECO:0000256" key="7">
    <source>
        <dbReference type="ARBA" id="ARBA00022917"/>
    </source>
</evidence>
<dbReference type="SUPFAM" id="SSF50249">
    <property type="entry name" value="Nucleic acid-binding proteins"/>
    <property type="match status" value="1"/>
</dbReference>
<keyword evidence="7 9" id="KW-0648">Protein biosynthesis</keyword>
<gene>
    <name evidence="9" type="primary">aspS</name>
    <name evidence="11" type="ORF">H4W31_008184</name>
</gene>
<dbReference type="InterPro" id="IPR012340">
    <property type="entry name" value="NA-bd_OB-fold"/>
</dbReference>
<dbReference type="InterPro" id="IPR004523">
    <property type="entry name" value="Asp-tRNA_synthase_2"/>
</dbReference>
<comment type="catalytic activity">
    <reaction evidence="9">
        <text>tRNA(Asx) + L-aspartate + ATP = L-aspartyl-tRNA(Asx) + AMP + diphosphate</text>
        <dbReference type="Rhea" id="RHEA:18349"/>
        <dbReference type="Rhea" id="RHEA-COMP:9710"/>
        <dbReference type="Rhea" id="RHEA-COMP:9711"/>
        <dbReference type="ChEBI" id="CHEBI:29991"/>
        <dbReference type="ChEBI" id="CHEBI:30616"/>
        <dbReference type="ChEBI" id="CHEBI:33019"/>
        <dbReference type="ChEBI" id="CHEBI:78442"/>
        <dbReference type="ChEBI" id="CHEBI:78516"/>
        <dbReference type="ChEBI" id="CHEBI:456215"/>
        <dbReference type="EC" id="6.1.1.23"/>
    </reaction>
</comment>
<evidence type="ECO:0000256" key="5">
    <source>
        <dbReference type="ARBA" id="ARBA00022741"/>
    </source>
</evidence>
<keyword evidence="4 9" id="KW-0436">Ligase</keyword>
<dbReference type="Gene3D" id="2.40.50.140">
    <property type="entry name" value="Nucleic acid-binding proteins"/>
    <property type="match status" value="1"/>
</dbReference>
<evidence type="ECO:0000256" key="8">
    <source>
        <dbReference type="ARBA" id="ARBA00023146"/>
    </source>
</evidence>
<evidence type="ECO:0000256" key="9">
    <source>
        <dbReference type="HAMAP-Rule" id="MF_02075"/>
    </source>
</evidence>
<dbReference type="PANTHER" id="PTHR43450">
    <property type="entry name" value="ASPARTYL-TRNA SYNTHETASE"/>
    <property type="match status" value="1"/>
</dbReference>
<name>A0A927MGA5_9ACTN</name>
<evidence type="ECO:0000256" key="4">
    <source>
        <dbReference type="ARBA" id="ARBA00022598"/>
    </source>
</evidence>
<feature type="binding site" evidence="9">
    <location>
        <position position="208"/>
    </location>
    <ligand>
        <name>L-aspartate</name>
        <dbReference type="ChEBI" id="CHEBI:29991"/>
    </ligand>
</feature>
<feature type="binding site" evidence="9">
    <location>
        <position position="361"/>
    </location>
    <ligand>
        <name>L-aspartate</name>
        <dbReference type="ChEBI" id="CHEBI:29991"/>
    </ligand>
</feature>
<dbReference type="SUPFAM" id="SSF55681">
    <property type="entry name" value="Class II aaRS and biotin synthetases"/>
    <property type="match status" value="1"/>
</dbReference>
<evidence type="ECO:0000313" key="11">
    <source>
        <dbReference type="EMBL" id="MBE1492546.1"/>
    </source>
</evidence>
<evidence type="ECO:0000256" key="1">
    <source>
        <dbReference type="ARBA" id="ARBA00004496"/>
    </source>
</evidence>
<dbReference type="Pfam" id="PF01336">
    <property type="entry name" value="tRNA_anti-codon"/>
    <property type="match status" value="1"/>
</dbReference>
<evidence type="ECO:0000256" key="6">
    <source>
        <dbReference type="ARBA" id="ARBA00022840"/>
    </source>
</evidence>
<dbReference type="NCBIfam" id="NF003483">
    <property type="entry name" value="PRK05159.1"/>
    <property type="match status" value="1"/>
</dbReference>
<feature type="binding site" evidence="9">
    <location>
        <begin position="216"/>
        <end position="218"/>
    </location>
    <ligand>
        <name>ATP</name>
        <dbReference type="ChEBI" id="CHEBI:30616"/>
    </ligand>
</feature>
<accession>A0A927MGA5</accession>
<evidence type="ECO:0000259" key="10">
    <source>
        <dbReference type="PROSITE" id="PS50862"/>
    </source>
</evidence>
<comment type="subcellular location">
    <subcellularLocation>
        <location evidence="1 9">Cytoplasm</location>
    </subcellularLocation>
</comment>
<organism evidence="11 12">
    <name type="scientific">Plantactinospora soyae</name>
    <dbReference type="NCBI Taxonomy" id="1544732"/>
    <lineage>
        <taxon>Bacteria</taxon>
        <taxon>Bacillati</taxon>
        <taxon>Actinomycetota</taxon>
        <taxon>Actinomycetes</taxon>
        <taxon>Micromonosporales</taxon>
        <taxon>Micromonosporaceae</taxon>
        <taxon>Plantactinospora</taxon>
    </lineage>
</organism>